<keyword evidence="5" id="KW-1133">Transmembrane helix</keyword>
<organism evidence="13 14">
    <name type="scientific">Microbacterium barkeri</name>
    <dbReference type="NCBI Taxonomy" id="33917"/>
    <lineage>
        <taxon>Bacteria</taxon>
        <taxon>Bacillati</taxon>
        <taxon>Actinomycetota</taxon>
        <taxon>Actinomycetes</taxon>
        <taxon>Micrococcales</taxon>
        <taxon>Microbacteriaceae</taxon>
        <taxon>Microbacterium</taxon>
    </lineage>
</organism>
<feature type="compositionally biased region" description="Low complexity" evidence="11">
    <location>
        <begin position="104"/>
        <end position="117"/>
    </location>
</feature>
<dbReference type="RefSeq" id="WP_271174178.1">
    <property type="nucleotide sequence ID" value="NZ_BSEJ01000013.1"/>
</dbReference>
<dbReference type="GO" id="GO:0005886">
    <property type="term" value="C:plasma membrane"/>
    <property type="evidence" value="ECO:0007669"/>
    <property type="project" value="UniProtKB-SubCell"/>
</dbReference>
<keyword evidence="3" id="KW-1003">Cell membrane</keyword>
<keyword evidence="7" id="KW-0472">Membrane</keyword>
<evidence type="ECO:0000256" key="3">
    <source>
        <dbReference type="ARBA" id="ARBA00022475"/>
    </source>
</evidence>
<dbReference type="AlphaFoldDB" id="A0A9W6LX51"/>
<sequence length="270" mass="27361">MTEKDLDELLAGRALDALSPEDAARLEQALAADPALRARAQRDEETAALLADATPEVAPPAAIRDQLLARIAGAAAPADVAPEESADAPAGPAPSAPAEPVPSAPAGRAASGPAPSGLARPGRRRWFALAASVAVVAAVGLSALTIGRLLDRPDAVVALEQIAQAEDGQVLEGELPGGGAIEMHWSHSVGEVVVLADEAPALDEGRQYELWLVRGDEPIPAGVFDGGVDEPLLLDGELAPGDVVAVTIEQEGGSPTGVPTTEPIAVMPTD</sequence>
<comment type="caution">
    <text evidence="13">The sequence shown here is derived from an EMBL/GenBank/DDBJ whole genome shotgun (WGS) entry which is preliminary data.</text>
</comment>
<evidence type="ECO:0000256" key="6">
    <source>
        <dbReference type="ARBA" id="ARBA00023015"/>
    </source>
</evidence>
<dbReference type="Proteomes" id="UP001142462">
    <property type="component" value="Unassembled WGS sequence"/>
</dbReference>
<evidence type="ECO:0000256" key="2">
    <source>
        <dbReference type="ARBA" id="ARBA00004236"/>
    </source>
</evidence>
<comment type="subcellular location">
    <subcellularLocation>
        <location evidence="2">Cell membrane</location>
    </subcellularLocation>
    <subcellularLocation>
        <location evidence="1">Membrane</location>
        <topology evidence="1">Single-pass membrane protein</topology>
    </subcellularLocation>
</comment>
<keyword evidence="6" id="KW-0805">Transcription regulation</keyword>
<dbReference type="Pfam" id="PF10099">
    <property type="entry name" value="RskA_C"/>
    <property type="match status" value="1"/>
</dbReference>
<protein>
    <recommendedName>
        <fullName evidence="10">Regulator of SigK</fullName>
    </recommendedName>
    <alternativeName>
        <fullName evidence="9">Sigma-K anti-sigma factor RskA</fullName>
    </alternativeName>
</protein>
<evidence type="ECO:0000256" key="10">
    <source>
        <dbReference type="ARBA" id="ARBA00030803"/>
    </source>
</evidence>
<dbReference type="InterPro" id="IPR041916">
    <property type="entry name" value="Anti_sigma_zinc_sf"/>
</dbReference>
<evidence type="ECO:0000256" key="7">
    <source>
        <dbReference type="ARBA" id="ARBA00023136"/>
    </source>
</evidence>
<dbReference type="GO" id="GO:0016989">
    <property type="term" value="F:sigma factor antagonist activity"/>
    <property type="evidence" value="ECO:0007669"/>
    <property type="project" value="TreeGrafter"/>
</dbReference>
<keyword evidence="8" id="KW-0804">Transcription</keyword>
<gene>
    <name evidence="13" type="ORF">GCM10017576_26140</name>
</gene>
<proteinExistence type="predicted"/>
<evidence type="ECO:0000256" key="9">
    <source>
        <dbReference type="ARBA" id="ARBA00029829"/>
    </source>
</evidence>
<feature type="domain" description="Anti-sigma K factor RskA C-terminal" evidence="12">
    <location>
        <begin position="129"/>
        <end position="263"/>
    </location>
</feature>
<dbReference type="PANTHER" id="PTHR37461:SF1">
    <property type="entry name" value="ANTI-SIGMA-K FACTOR RSKA"/>
    <property type="match status" value="1"/>
</dbReference>
<evidence type="ECO:0000256" key="4">
    <source>
        <dbReference type="ARBA" id="ARBA00022692"/>
    </source>
</evidence>
<evidence type="ECO:0000313" key="14">
    <source>
        <dbReference type="Proteomes" id="UP001142462"/>
    </source>
</evidence>
<feature type="compositionally biased region" description="Pro residues" evidence="11">
    <location>
        <begin position="91"/>
        <end position="103"/>
    </location>
</feature>
<reference evidence="13" key="2">
    <citation type="submission" date="2023-01" db="EMBL/GenBank/DDBJ databases">
        <authorList>
            <person name="Sun Q."/>
            <person name="Evtushenko L."/>
        </authorList>
    </citation>
    <scope>NUCLEOTIDE SEQUENCE</scope>
    <source>
        <strain evidence="13">VKM Ac-1020</strain>
    </source>
</reference>
<evidence type="ECO:0000256" key="5">
    <source>
        <dbReference type="ARBA" id="ARBA00022989"/>
    </source>
</evidence>
<dbReference type="InterPro" id="IPR051474">
    <property type="entry name" value="Anti-sigma-K/W_factor"/>
</dbReference>
<reference evidence="13" key="1">
    <citation type="journal article" date="2014" name="Int. J. Syst. Evol. Microbiol.">
        <title>Complete genome sequence of Corynebacterium casei LMG S-19264T (=DSM 44701T), isolated from a smear-ripened cheese.</title>
        <authorList>
            <consortium name="US DOE Joint Genome Institute (JGI-PGF)"/>
            <person name="Walter F."/>
            <person name="Albersmeier A."/>
            <person name="Kalinowski J."/>
            <person name="Ruckert C."/>
        </authorList>
    </citation>
    <scope>NUCLEOTIDE SEQUENCE</scope>
    <source>
        <strain evidence="13">VKM Ac-1020</strain>
    </source>
</reference>
<evidence type="ECO:0000256" key="11">
    <source>
        <dbReference type="SAM" id="MobiDB-lite"/>
    </source>
</evidence>
<keyword evidence="4" id="KW-0812">Transmembrane</keyword>
<dbReference type="GO" id="GO:0006417">
    <property type="term" value="P:regulation of translation"/>
    <property type="evidence" value="ECO:0007669"/>
    <property type="project" value="TreeGrafter"/>
</dbReference>
<evidence type="ECO:0000259" key="12">
    <source>
        <dbReference type="Pfam" id="PF10099"/>
    </source>
</evidence>
<dbReference type="Gene3D" id="1.10.10.1320">
    <property type="entry name" value="Anti-sigma factor, zinc-finger domain"/>
    <property type="match status" value="1"/>
</dbReference>
<keyword evidence="14" id="KW-1185">Reference proteome</keyword>
<evidence type="ECO:0000256" key="1">
    <source>
        <dbReference type="ARBA" id="ARBA00004167"/>
    </source>
</evidence>
<name>A0A9W6LX51_9MICO</name>
<evidence type="ECO:0000256" key="8">
    <source>
        <dbReference type="ARBA" id="ARBA00023163"/>
    </source>
</evidence>
<accession>A0A9W6LX51</accession>
<dbReference type="InterPro" id="IPR018764">
    <property type="entry name" value="RskA_C"/>
</dbReference>
<dbReference type="PANTHER" id="PTHR37461">
    <property type="entry name" value="ANTI-SIGMA-K FACTOR RSKA"/>
    <property type="match status" value="1"/>
</dbReference>
<feature type="region of interest" description="Disordered" evidence="11">
    <location>
        <begin position="79"/>
        <end position="117"/>
    </location>
</feature>
<evidence type="ECO:0000313" key="13">
    <source>
        <dbReference type="EMBL" id="GLJ62484.1"/>
    </source>
</evidence>
<dbReference type="EMBL" id="BSEJ01000013">
    <property type="protein sequence ID" value="GLJ62484.1"/>
    <property type="molecule type" value="Genomic_DNA"/>
</dbReference>